<comment type="caution">
    <text evidence="2">The sequence shown here is derived from an EMBL/GenBank/DDBJ whole genome shotgun (WGS) entry which is preliminary data.</text>
</comment>
<dbReference type="AlphaFoldDB" id="A0A4C1V740"/>
<evidence type="ECO:0000313" key="3">
    <source>
        <dbReference type="Proteomes" id="UP000299102"/>
    </source>
</evidence>
<feature type="compositionally biased region" description="Basic and acidic residues" evidence="1">
    <location>
        <begin position="1"/>
        <end position="11"/>
    </location>
</feature>
<gene>
    <name evidence="2" type="ORF">EVAR_31537_1</name>
</gene>
<dbReference type="EMBL" id="BGZK01000292">
    <property type="protein sequence ID" value="GBP34668.1"/>
    <property type="molecule type" value="Genomic_DNA"/>
</dbReference>
<reference evidence="2 3" key="1">
    <citation type="journal article" date="2019" name="Commun. Biol.">
        <title>The bagworm genome reveals a unique fibroin gene that provides high tensile strength.</title>
        <authorList>
            <person name="Kono N."/>
            <person name="Nakamura H."/>
            <person name="Ohtoshi R."/>
            <person name="Tomita M."/>
            <person name="Numata K."/>
            <person name="Arakawa K."/>
        </authorList>
    </citation>
    <scope>NUCLEOTIDE SEQUENCE [LARGE SCALE GENOMIC DNA]</scope>
</reference>
<organism evidence="2 3">
    <name type="scientific">Eumeta variegata</name>
    <name type="common">Bagworm moth</name>
    <name type="synonym">Eumeta japonica</name>
    <dbReference type="NCBI Taxonomy" id="151549"/>
    <lineage>
        <taxon>Eukaryota</taxon>
        <taxon>Metazoa</taxon>
        <taxon>Ecdysozoa</taxon>
        <taxon>Arthropoda</taxon>
        <taxon>Hexapoda</taxon>
        <taxon>Insecta</taxon>
        <taxon>Pterygota</taxon>
        <taxon>Neoptera</taxon>
        <taxon>Endopterygota</taxon>
        <taxon>Lepidoptera</taxon>
        <taxon>Glossata</taxon>
        <taxon>Ditrysia</taxon>
        <taxon>Tineoidea</taxon>
        <taxon>Psychidae</taxon>
        <taxon>Oiketicinae</taxon>
        <taxon>Eumeta</taxon>
    </lineage>
</organism>
<keyword evidence="3" id="KW-1185">Reference proteome</keyword>
<proteinExistence type="predicted"/>
<accession>A0A4C1V740</accession>
<dbReference type="Proteomes" id="UP000299102">
    <property type="component" value="Unassembled WGS sequence"/>
</dbReference>
<name>A0A4C1V740_EUMVA</name>
<protein>
    <submittedName>
        <fullName evidence="2">Uncharacterized protein</fullName>
    </submittedName>
</protein>
<evidence type="ECO:0000313" key="2">
    <source>
        <dbReference type="EMBL" id="GBP34668.1"/>
    </source>
</evidence>
<sequence length="255" mass="27512">MNTRSLRDKSPVRGRPPSDPWNAPPAARGGRQGRRREHAPPRANCYKLPTNASAVTPFFASPPHLKIPRDATPTPFLDVSWLWHALCKLVNVINCTYLSGVGDPGGVRLMKVIDGTGFEDGLDSQMDLIDGAVVGMSNGWTDWDEIFYVYSNGFLDDFKTQLDPEMGAESRVGTGTEIGNGVGVEAECGQIDISVQSMIEKSVNIKDTFIFSQFACIHAGKAVGGKIGNGAGHRAFRARAAAARADETEAIGFRC</sequence>
<feature type="region of interest" description="Disordered" evidence="1">
    <location>
        <begin position="1"/>
        <end position="46"/>
    </location>
</feature>
<evidence type="ECO:0000256" key="1">
    <source>
        <dbReference type="SAM" id="MobiDB-lite"/>
    </source>
</evidence>